<dbReference type="EMBL" id="VBAK01000039">
    <property type="protein sequence ID" value="TMI93091.1"/>
    <property type="molecule type" value="Genomic_DNA"/>
</dbReference>
<evidence type="ECO:0000256" key="1">
    <source>
        <dbReference type="ARBA" id="ARBA00023002"/>
    </source>
</evidence>
<dbReference type="Pfam" id="PF01266">
    <property type="entry name" value="DAO"/>
    <property type="match status" value="1"/>
</dbReference>
<sequence>MDADRSEAWIKGKAQTLDVSRRTAEVVVIGAGVMGASVAYHLARRGCRNVLVLERFDRPGLGSTGKATGGFRSQFTTDVYVRLSLAARDRLERFREELGVDPGYRPVGYLFMARTAAQLEALRAAMAVQRAAGLRDVREVGPDDIRRLSPAVRADDLIGGTFGPTDGYIVPLEIMRGFIEAAQRLGVQFEYDAGWVECVAEGGRIAGVRTPEGVVGTRRVVNAAGPWAGLVARTAGVDIPVGPLRRQTAVTQPFPRLPADTPMTINVDDGFHFRVRDGRIWLLWPEDLPADDPFDVTFDRWWLDGLLRRAHDRVPVLREAEIDLERCYCGLYEMSPDKHALVGPAPGVEGLYLINGSSGHGVMHSPVLGELLVEIMLDGRAHTLDIHALRPSRFAEGEPNPQSEIL</sequence>
<reference evidence="3 4" key="1">
    <citation type="journal article" date="2019" name="Nat. Microbiol.">
        <title>Mediterranean grassland soil C-N compound turnover is dependent on rainfall and depth, and is mediated by genomically divergent microorganisms.</title>
        <authorList>
            <person name="Diamond S."/>
            <person name="Andeer P.F."/>
            <person name="Li Z."/>
            <person name="Crits-Christoph A."/>
            <person name="Burstein D."/>
            <person name="Anantharaman K."/>
            <person name="Lane K.R."/>
            <person name="Thomas B.C."/>
            <person name="Pan C."/>
            <person name="Northen T.R."/>
            <person name="Banfield J.F."/>
        </authorList>
    </citation>
    <scope>NUCLEOTIDE SEQUENCE [LARGE SCALE GENOMIC DNA]</scope>
    <source>
        <strain evidence="3">NP_3</strain>
    </source>
</reference>
<dbReference type="PANTHER" id="PTHR13847">
    <property type="entry name" value="SARCOSINE DEHYDROGENASE-RELATED"/>
    <property type="match status" value="1"/>
</dbReference>
<evidence type="ECO:0000259" key="2">
    <source>
        <dbReference type="Pfam" id="PF01266"/>
    </source>
</evidence>
<dbReference type="AlphaFoldDB" id="A0A537KBE9"/>
<gene>
    <name evidence="3" type="ORF">E6H00_01780</name>
</gene>
<proteinExistence type="predicted"/>
<feature type="domain" description="FAD dependent oxidoreductase" evidence="2">
    <location>
        <begin position="26"/>
        <end position="374"/>
    </location>
</feature>
<accession>A0A537KBE9</accession>
<dbReference type="GO" id="GO:0016491">
    <property type="term" value="F:oxidoreductase activity"/>
    <property type="evidence" value="ECO:0007669"/>
    <property type="project" value="UniProtKB-KW"/>
</dbReference>
<dbReference type="PANTHER" id="PTHR13847:SF287">
    <property type="entry name" value="FAD-DEPENDENT OXIDOREDUCTASE DOMAIN-CONTAINING PROTEIN 1"/>
    <property type="match status" value="1"/>
</dbReference>
<dbReference type="InterPro" id="IPR006076">
    <property type="entry name" value="FAD-dep_OxRdtase"/>
</dbReference>
<dbReference type="GO" id="GO:0005737">
    <property type="term" value="C:cytoplasm"/>
    <property type="evidence" value="ECO:0007669"/>
    <property type="project" value="TreeGrafter"/>
</dbReference>
<dbReference type="SUPFAM" id="SSF51905">
    <property type="entry name" value="FAD/NAD(P)-binding domain"/>
    <property type="match status" value="1"/>
</dbReference>
<keyword evidence="1" id="KW-0560">Oxidoreductase</keyword>
<protein>
    <submittedName>
        <fullName evidence="3">FAD-binding oxidoreductase</fullName>
    </submittedName>
</protein>
<name>A0A537KBE9_9BACT</name>
<organism evidence="3 4">
    <name type="scientific">Candidatus Segetimicrobium genomatis</name>
    <dbReference type="NCBI Taxonomy" id="2569760"/>
    <lineage>
        <taxon>Bacteria</taxon>
        <taxon>Bacillati</taxon>
        <taxon>Candidatus Sysuimicrobiota</taxon>
        <taxon>Candidatus Sysuimicrobiia</taxon>
        <taxon>Candidatus Sysuimicrobiales</taxon>
        <taxon>Candidatus Segetimicrobiaceae</taxon>
        <taxon>Candidatus Segetimicrobium</taxon>
    </lineage>
</organism>
<dbReference type="Gene3D" id="3.30.9.10">
    <property type="entry name" value="D-Amino Acid Oxidase, subunit A, domain 2"/>
    <property type="match status" value="1"/>
</dbReference>
<dbReference type="Gene3D" id="3.50.50.60">
    <property type="entry name" value="FAD/NAD(P)-binding domain"/>
    <property type="match status" value="1"/>
</dbReference>
<dbReference type="Proteomes" id="UP000318509">
    <property type="component" value="Unassembled WGS sequence"/>
</dbReference>
<evidence type="ECO:0000313" key="3">
    <source>
        <dbReference type="EMBL" id="TMI93091.1"/>
    </source>
</evidence>
<comment type="caution">
    <text evidence="3">The sequence shown here is derived from an EMBL/GenBank/DDBJ whole genome shotgun (WGS) entry which is preliminary data.</text>
</comment>
<evidence type="ECO:0000313" key="4">
    <source>
        <dbReference type="Proteomes" id="UP000318509"/>
    </source>
</evidence>
<dbReference type="InterPro" id="IPR036188">
    <property type="entry name" value="FAD/NAD-bd_sf"/>
</dbReference>